<organism evidence="4 5">
    <name type="scientific">Halomarina halobia</name>
    <dbReference type="NCBI Taxonomy" id="3033386"/>
    <lineage>
        <taxon>Archaea</taxon>
        <taxon>Methanobacteriati</taxon>
        <taxon>Methanobacteriota</taxon>
        <taxon>Stenosarchaea group</taxon>
        <taxon>Halobacteria</taxon>
        <taxon>Halobacteriales</taxon>
        <taxon>Natronomonadaceae</taxon>
        <taxon>Halomarina</taxon>
    </lineage>
</organism>
<feature type="domain" description="DUF8080" evidence="3">
    <location>
        <begin position="184"/>
        <end position="252"/>
    </location>
</feature>
<reference evidence="4 5" key="1">
    <citation type="journal article" date="2019" name="Int. J. Syst. Evol. Microbiol.">
        <title>The Global Catalogue of Microorganisms (GCM) 10K type strain sequencing project: providing services to taxonomists for standard genome sequencing and annotation.</title>
        <authorList>
            <consortium name="The Broad Institute Genomics Platform"/>
            <consortium name="The Broad Institute Genome Sequencing Center for Infectious Disease"/>
            <person name="Wu L."/>
            <person name="Ma J."/>
        </authorList>
    </citation>
    <scope>NUCLEOTIDE SEQUENCE [LARGE SCALE GENOMIC DNA]</scope>
    <source>
        <strain evidence="4 5">PSR21</strain>
    </source>
</reference>
<evidence type="ECO:0000256" key="2">
    <source>
        <dbReference type="SAM" id="MobiDB-lite"/>
    </source>
</evidence>
<dbReference type="Proteomes" id="UP001596547">
    <property type="component" value="Unassembled WGS sequence"/>
</dbReference>
<feature type="compositionally biased region" description="Basic and acidic residues" evidence="2">
    <location>
        <begin position="160"/>
        <end position="176"/>
    </location>
</feature>
<gene>
    <name evidence="4" type="ORF">ACFQPE_12230</name>
</gene>
<dbReference type="GeneID" id="79315777"/>
<dbReference type="InterPro" id="IPR058393">
    <property type="entry name" value="DUF8080"/>
</dbReference>
<sequence length="265" mass="28007">MDIEWSQRRRSGVTFVSVVLRSARRRRVRLTSHLAPIWPPRRRGAPEPGWTDEGFEGSVEGTLALGFATPARPTDGEPVAVESLAADEGSPTFDRPDWAPAVEATPDGVVRALSDPRPPRAAVPVPERAAGGDRSAECGSESDDDEGAENGRAGGNEEATGEREGGTDREATDARGDGAAPLHAAAATLPTIEARIEAGEELAAVETLDDATAALERVGGLAGARALRSALEDDRETLARLEARVADLRRRASLDLPIETLERVA</sequence>
<dbReference type="RefSeq" id="WP_276303203.1">
    <property type="nucleotide sequence ID" value="NZ_CP119992.1"/>
</dbReference>
<comment type="caution">
    <text evidence="4">The sequence shown here is derived from an EMBL/GenBank/DDBJ whole genome shotgun (WGS) entry which is preliminary data.</text>
</comment>
<dbReference type="Pfam" id="PF26296">
    <property type="entry name" value="DUF8080"/>
    <property type="match status" value="1"/>
</dbReference>
<evidence type="ECO:0000313" key="5">
    <source>
        <dbReference type="Proteomes" id="UP001596547"/>
    </source>
</evidence>
<name>A0ABD6AAW5_9EURY</name>
<protein>
    <recommendedName>
        <fullName evidence="3">DUF8080 domain-containing protein</fullName>
    </recommendedName>
</protein>
<accession>A0ABD6AAW5</accession>
<proteinExistence type="predicted"/>
<evidence type="ECO:0000259" key="3">
    <source>
        <dbReference type="Pfam" id="PF26296"/>
    </source>
</evidence>
<dbReference type="AlphaFoldDB" id="A0ABD6AAW5"/>
<dbReference type="EMBL" id="JBHTBF010000002">
    <property type="protein sequence ID" value="MFC7317550.1"/>
    <property type="molecule type" value="Genomic_DNA"/>
</dbReference>
<dbReference type="Pfam" id="PF25256">
    <property type="entry name" value="DUF7857"/>
    <property type="match status" value="1"/>
</dbReference>
<feature type="coiled-coil region" evidence="1">
    <location>
        <begin position="224"/>
        <end position="251"/>
    </location>
</feature>
<dbReference type="InterPro" id="IPR057179">
    <property type="entry name" value="DUF7857"/>
</dbReference>
<keyword evidence="5" id="KW-1185">Reference proteome</keyword>
<keyword evidence="1" id="KW-0175">Coiled coil</keyword>
<feature type="region of interest" description="Disordered" evidence="2">
    <location>
        <begin position="68"/>
        <end position="186"/>
    </location>
</feature>
<evidence type="ECO:0000313" key="4">
    <source>
        <dbReference type="EMBL" id="MFC7317550.1"/>
    </source>
</evidence>
<evidence type="ECO:0000256" key="1">
    <source>
        <dbReference type="SAM" id="Coils"/>
    </source>
</evidence>
<feature type="compositionally biased region" description="Low complexity" evidence="2">
    <location>
        <begin position="120"/>
        <end position="129"/>
    </location>
</feature>